<protein>
    <submittedName>
        <fullName evidence="3">Uncharacterized protein</fullName>
    </submittedName>
</protein>
<dbReference type="AlphaFoldDB" id="A0A0A8ZUE1"/>
<keyword evidence="2" id="KW-0472">Membrane</keyword>
<keyword evidence="2" id="KW-1133">Transmembrane helix</keyword>
<feature type="compositionally biased region" description="Acidic residues" evidence="1">
    <location>
        <begin position="1"/>
        <end position="11"/>
    </location>
</feature>
<evidence type="ECO:0000256" key="1">
    <source>
        <dbReference type="SAM" id="MobiDB-lite"/>
    </source>
</evidence>
<reference evidence="3" key="2">
    <citation type="journal article" date="2015" name="Data Brief">
        <title>Shoot transcriptome of the giant reed, Arundo donax.</title>
        <authorList>
            <person name="Barrero R.A."/>
            <person name="Guerrero F.D."/>
            <person name="Moolhuijzen P."/>
            <person name="Goolsby J.A."/>
            <person name="Tidwell J."/>
            <person name="Bellgard S.E."/>
            <person name="Bellgard M.I."/>
        </authorList>
    </citation>
    <scope>NUCLEOTIDE SEQUENCE</scope>
    <source>
        <tissue evidence="3">Shoot tissue taken approximately 20 cm above the soil surface</tissue>
    </source>
</reference>
<reference evidence="3" key="1">
    <citation type="submission" date="2014-09" db="EMBL/GenBank/DDBJ databases">
        <authorList>
            <person name="Magalhaes I.L.F."/>
            <person name="Oliveira U."/>
            <person name="Santos F.R."/>
            <person name="Vidigal T.H.D.A."/>
            <person name="Brescovit A.D."/>
            <person name="Santos A.J."/>
        </authorList>
    </citation>
    <scope>NUCLEOTIDE SEQUENCE</scope>
    <source>
        <tissue evidence="3">Shoot tissue taken approximately 20 cm above the soil surface</tissue>
    </source>
</reference>
<proteinExistence type="predicted"/>
<sequence length="98" mass="10745">MVDGGPEDTDDWMSGGPKDTDDWMSSGGYGALFGAPIGASVCWSMISKKIPYYYSGWRKIGGLQMPVDYFRCSTICLLFVGGTTKFNDLVILSLRDAR</sequence>
<feature type="transmembrane region" description="Helical" evidence="2">
    <location>
        <begin position="27"/>
        <end position="46"/>
    </location>
</feature>
<keyword evidence="2" id="KW-0812">Transmembrane</keyword>
<accession>A0A0A8ZUE1</accession>
<evidence type="ECO:0000313" key="3">
    <source>
        <dbReference type="EMBL" id="JAD41298.1"/>
    </source>
</evidence>
<evidence type="ECO:0000256" key="2">
    <source>
        <dbReference type="SAM" id="Phobius"/>
    </source>
</evidence>
<name>A0A0A8ZUE1_ARUDO</name>
<dbReference type="EMBL" id="GBRH01256597">
    <property type="protein sequence ID" value="JAD41298.1"/>
    <property type="molecule type" value="Transcribed_RNA"/>
</dbReference>
<organism evidence="3">
    <name type="scientific">Arundo donax</name>
    <name type="common">Giant reed</name>
    <name type="synonym">Donax arundinaceus</name>
    <dbReference type="NCBI Taxonomy" id="35708"/>
    <lineage>
        <taxon>Eukaryota</taxon>
        <taxon>Viridiplantae</taxon>
        <taxon>Streptophyta</taxon>
        <taxon>Embryophyta</taxon>
        <taxon>Tracheophyta</taxon>
        <taxon>Spermatophyta</taxon>
        <taxon>Magnoliopsida</taxon>
        <taxon>Liliopsida</taxon>
        <taxon>Poales</taxon>
        <taxon>Poaceae</taxon>
        <taxon>PACMAD clade</taxon>
        <taxon>Arundinoideae</taxon>
        <taxon>Arundineae</taxon>
        <taxon>Arundo</taxon>
    </lineage>
</organism>
<feature type="region of interest" description="Disordered" evidence="1">
    <location>
        <begin position="1"/>
        <end position="21"/>
    </location>
</feature>